<comment type="caution">
    <text evidence="2">The sequence shown here is derived from an EMBL/GenBank/DDBJ whole genome shotgun (WGS) entry which is preliminary data.</text>
</comment>
<evidence type="ECO:0000313" key="2">
    <source>
        <dbReference type="EMBL" id="MCT8970370.1"/>
    </source>
</evidence>
<gene>
    <name evidence="2" type="ORF">MUB46_00710</name>
</gene>
<keyword evidence="1" id="KW-0732">Signal</keyword>
<proteinExistence type="predicted"/>
<feature type="chain" id="PRO_5043610791" evidence="1">
    <location>
        <begin position="23"/>
        <end position="151"/>
    </location>
</feature>
<keyword evidence="3" id="KW-1185">Reference proteome</keyword>
<feature type="signal peptide" evidence="1">
    <location>
        <begin position="1"/>
        <end position="22"/>
    </location>
</feature>
<name>A0AAW5QVR1_9HYPH</name>
<sequence>MITRMALLAVVAAVVLGGPASAAWRVVGPGIAVGEARAGNASLAAECLGDGLVLAVYEKSWPFDREATLDIVVDGTAFPVRQHGSGDRIVLSDATSESGNPDTSPALRAALKSGREARLDGPVVSHIAPEDISFGLLGSQAAVTTVERFCQ</sequence>
<dbReference type="Proteomes" id="UP001320898">
    <property type="component" value="Unassembled WGS sequence"/>
</dbReference>
<dbReference type="AlphaFoldDB" id="A0AAW5QVR1"/>
<evidence type="ECO:0000256" key="1">
    <source>
        <dbReference type="SAM" id="SignalP"/>
    </source>
</evidence>
<organism evidence="2 3">
    <name type="scientific">Microbaculum marinisediminis</name>
    <dbReference type="NCBI Taxonomy" id="2931392"/>
    <lineage>
        <taxon>Bacteria</taxon>
        <taxon>Pseudomonadati</taxon>
        <taxon>Pseudomonadota</taxon>
        <taxon>Alphaproteobacteria</taxon>
        <taxon>Hyphomicrobiales</taxon>
        <taxon>Tepidamorphaceae</taxon>
        <taxon>Microbaculum</taxon>
    </lineage>
</organism>
<evidence type="ECO:0000313" key="3">
    <source>
        <dbReference type="Proteomes" id="UP001320898"/>
    </source>
</evidence>
<dbReference type="RefSeq" id="WP_261613938.1">
    <property type="nucleotide sequence ID" value="NZ_JALIDZ010000001.1"/>
</dbReference>
<protein>
    <submittedName>
        <fullName evidence="2">Uncharacterized protein</fullName>
    </submittedName>
</protein>
<accession>A0AAW5QVR1</accession>
<reference evidence="2 3" key="1">
    <citation type="submission" date="2022-04" db="EMBL/GenBank/DDBJ databases">
        <authorList>
            <person name="Ye Y.-Q."/>
            <person name="Du Z.-J."/>
        </authorList>
    </citation>
    <scope>NUCLEOTIDE SEQUENCE [LARGE SCALE GENOMIC DNA]</scope>
    <source>
        <strain evidence="2 3">A6E488</strain>
    </source>
</reference>
<dbReference type="EMBL" id="JALIDZ010000001">
    <property type="protein sequence ID" value="MCT8970370.1"/>
    <property type="molecule type" value="Genomic_DNA"/>
</dbReference>